<gene>
    <name evidence="2" type="ORF">CRENBAI_001944</name>
</gene>
<evidence type="ECO:0000256" key="1">
    <source>
        <dbReference type="SAM" id="Phobius"/>
    </source>
</evidence>
<dbReference type="Proteomes" id="UP001311232">
    <property type="component" value="Unassembled WGS sequence"/>
</dbReference>
<name>A0AAV9RZ93_9TELE</name>
<sequence>MTHTCVDIDTQTHAQSHLCHGSRVLWDTAGEENRETTPRSCTMCLPLNPFLSSLLSFVIFFLILSSTHYHKHKDTTRDLTLTKPLFCFRVTSVTPKVSFEQMT</sequence>
<accession>A0AAV9RZ93</accession>
<dbReference type="AlphaFoldDB" id="A0AAV9RZ93"/>
<comment type="caution">
    <text evidence="2">The sequence shown here is derived from an EMBL/GenBank/DDBJ whole genome shotgun (WGS) entry which is preliminary data.</text>
</comment>
<evidence type="ECO:0000313" key="2">
    <source>
        <dbReference type="EMBL" id="KAK5614361.1"/>
    </source>
</evidence>
<feature type="transmembrane region" description="Helical" evidence="1">
    <location>
        <begin position="50"/>
        <end position="69"/>
    </location>
</feature>
<keyword evidence="3" id="KW-1185">Reference proteome</keyword>
<evidence type="ECO:0000313" key="3">
    <source>
        <dbReference type="Proteomes" id="UP001311232"/>
    </source>
</evidence>
<protein>
    <submittedName>
        <fullName evidence="2">Uncharacterized protein</fullName>
    </submittedName>
</protein>
<organism evidence="2 3">
    <name type="scientific">Crenichthys baileyi</name>
    <name type="common">White River springfish</name>
    <dbReference type="NCBI Taxonomy" id="28760"/>
    <lineage>
        <taxon>Eukaryota</taxon>
        <taxon>Metazoa</taxon>
        <taxon>Chordata</taxon>
        <taxon>Craniata</taxon>
        <taxon>Vertebrata</taxon>
        <taxon>Euteleostomi</taxon>
        <taxon>Actinopterygii</taxon>
        <taxon>Neopterygii</taxon>
        <taxon>Teleostei</taxon>
        <taxon>Neoteleostei</taxon>
        <taxon>Acanthomorphata</taxon>
        <taxon>Ovalentaria</taxon>
        <taxon>Atherinomorphae</taxon>
        <taxon>Cyprinodontiformes</taxon>
        <taxon>Goodeidae</taxon>
        <taxon>Crenichthys</taxon>
    </lineage>
</organism>
<keyword evidence="1" id="KW-1133">Transmembrane helix</keyword>
<dbReference type="EMBL" id="JAHHUM010001164">
    <property type="protein sequence ID" value="KAK5614361.1"/>
    <property type="molecule type" value="Genomic_DNA"/>
</dbReference>
<proteinExistence type="predicted"/>
<reference evidence="2 3" key="1">
    <citation type="submission" date="2021-06" db="EMBL/GenBank/DDBJ databases">
        <authorList>
            <person name="Palmer J.M."/>
        </authorList>
    </citation>
    <scope>NUCLEOTIDE SEQUENCE [LARGE SCALE GENOMIC DNA]</scope>
    <source>
        <strain evidence="2 3">MEX-2019</strain>
        <tissue evidence="2">Muscle</tissue>
    </source>
</reference>
<keyword evidence="1" id="KW-0472">Membrane</keyword>
<keyword evidence="1" id="KW-0812">Transmembrane</keyword>